<evidence type="ECO:0000313" key="1">
    <source>
        <dbReference type="EMBL" id="MBC8431036.1"/>
    </source>
</evidence>
<dbReference type="InterPro" id="IPR036280">
    <property type="entry name" value="Multihaem_cyt_sf"/>
</dbReference>
<dbReference type="Pfam" id="PF09719">
    <property type="entry name" value="C_GCAxxG_C_C"/>
    <property type="match status" value="1"/>
</dbReference>
<evidence type="ECO:0000313" key="2">
    <source>
        <dbReference type="Proteomes" id="UP000605201"/>
    </source>
</evidence>
<protein>
    <submittedName>
        <fullName evidence="1">C_GCAxxG_C_C family protein</fullName>
    </submittedName>
</protein>
<proteinExistence type="predicted"/>
<dbReference type="InterPro" id="IPR010181">
    <property type="entry name" value="CGCAxxGCC_motif"/>
</dbReference>
<organism evidence="1 2">
    <name type="scientific">Candidatus Desulfatibia vada</name>
    <dbReference type="NCBI Taxonomy" id="2841696"/>
    <lineage>
        <taxon>Bacteria</taxon>
        <taxon>Pseudomonadati</taxon>
        <taxon>Thermodesulfobacteriota</taxon>
        <taxon>Desulfobacteria</taxon>
        <taxon>Desulfobacterales</taxon>
        <taxon>Desulfobacterales incertae sedis</taxon>
        <taxon>Candidatus Desulfatibia</taxon>
    </lineage>
</organism>
<dbReference type="SUPFAM" id="SSF48695">
    <property type="entry name" value="Multiheme cytochromes"/>
    <property type="match status" value="1"/>
</dbReference>
<gene>
    <name evidence="1" type="ORF">H8D96_03870</name>
</gene>
<dbReference type="AlphaFoldDB" id="A0A8J6NYX9"/>
<reference evidence="1 2" key="1">
    <citation type="submission" date="2020-08" db="EMBL/GenBank/DDBJ databases">
        <title>Bridging the membrane lipid divide: bacteria of the FCB group superphylum have the potential to synthesize archaeal ether lipids.</title>
        <authorList>
            <person name="Villanueva L."/>
            <person name="Von Meijenfeldt F.A.B."/>
            <person name="Westbye A.B."/>
            <person name="Yadav S."/>
            <person name="Hopmans E.C."/>
            <person name="Dutilh B.E."/>
            <person name="Sinninghe Damste J.S."/>
        </authorList>
    </citation>
    <scope>NUCLEOTIDE SEQUENCE [LARGE SCALE GENOMIC DNA]</scope>
    <source>
        <strain evidence="1">NIOZ-UU17</strain>
    </source>
</reference>
<accession>A0A8J6NYX9</accession>
<sequence>MVNEAVIKSMGAFGGGIAGSGNVCGILSGGVALISSIYSRGNLEEIVDPRMWRLSYKLFKIFENLTGSFGSINCRDIARVNWGDKEATLDYYKNPASSHKLCTELVGDFAFALGELLEKDAETLSPK</sequence>
<name>A0A8J6NYX9_9BACT</name>
<dbReference type="EMBL" id="JACNIG010000105">
    <property type="protein sequence ID" value="MBC8431036.1"/>
    <property type="molecule type" value="Genomic_DNA"/>
</dbReference>
<dbReference type="Proteomes" id="UP000605201">
    <property type="component" value="Unassembled WGS sequence"/>
</dbReference>
<comment type="caution">
    <text evidence="1">The sequence shown here is derived from an EMBL/GenBank/DDBJ whole genome shotgun (WGS) entry which is preliminary data.</text>
</comment>